<evidence type="ECO:0000313" key="9">
    <source>
        <dbReference type="Proteomes" id="UP000194137"/>
    </source>
</evidence>
<dbReference type="Proteomes" id="UP000194137">
    <property type="component" value="Chromosome"/>
</dbReference>
<keyword evidence="4 6" id="KW-1133">Transmembrane helix</keyword>
<dbReference type="PANTHER" id="PTHR36506:SF1">
    <property type="entry name" value="PREFLAGELLIN PEPTIDASE"/>
    <property type="match status" value="1"/>
</dbReference>
<dbReference type="RefSeq" id="WP_086091246.1">
    <property type="nucleotide sequence ID" value="NZ_CP021112.1"/>
</dbReference>
<keyword evidence="9" id="KW-1185">Reference proteome</keyword>
<keyword evidence="5 6" id="KW-0472">Membrane</keyword>
<dbReference type="KEGG" id="psin:CAK95_06625"/>
<protein>
    <submittedName>
        <fullName evidence="8">Peptidase</fullName>
    </submittedName>
</protein>
<feature type="domain" description="Prepilin type IV endopeptidase peptidase" evidence="7">
    <location>
        <begin position="9"/>
        <end position="113"/>
    </location>
</feature>
<reference evidence="8 9" key="1">
    <citation type="submission" date="2017-05" db="EMBL/GenBank/DDBJ databases">
        <title>Full genome sequence of Pseudorhodoplanes sinuspersici.</title>
        <authorList>
            <person name="Dastgheib S.M.M."/>
            <person name="Shavandi M."/>
            <person name="Tirandaz H."/>
        </authorList>
    </citation>
    <scope>NUCLEOTIDE SEQUENCE [LARGE SCALE GENOMIC DNA]</scope>
    <source>
        <strain evidence="8 9">RIPI110</strain>
    </source>
</reference>
<dbReference type="GO" id="GO:0004190">
    <property type="term" value="F:aspartic-type endopeptidase activity"/>
    <property type="evidence" value="ECO:0007669"/>
    <property type="project" value="InterPro"/>
</dbReference>
<evidence type="ECO:0000256" key="4">
    <source>
        <dbReference type="ARBA" id="ARBA00022989"/>
    </source>
</evidence>
<accession>A0A1W7A0A1</accession>
<evidence type="ECO:0000256" key="1">
    <source>
        <dbReference type="ARBA" id="ARBA00004651"/>
    </source>
</evidence>
<dbReference type="InterPro" id="IPR000045">
    <property type="entry name" value="Prepilin_IV_endopep_pep"/>
</dbReference>
<evidence type="ECO:0000256" key="5">
    <source>
        <dbReference type="ARBA" id="ARBA00023136"/>
    </source>
</evidence>
<feature type="transmembrane region" description="Helical" evidence="6">
    <location>
        <begin position="98"/>
        <end position="116"/>
    </location>
</feature>
<evidence type="ECO:0000256" key="6">
    <source>
        <dbReference type="SAM" id="Phobius"/>
    </source>
</evidence>
<dbReference type="PANTHER" id="PTHR36506">
    <property type="entry name" value="PREFLAGELLIN PEPTIDASE"/>
    <property type="match status" value="1"/>
</dbReference>
<dbReference type="OrthoDB" id="5329005at2"/>
<dbReference type="GO" id="GO:0005886">
    <property type="term" value="C:plasma membrane"/>
    <property type="evidence" value="ECO:0007669"/>
    <property type="project" value="UniProtKB-SubCell"/>
</dbReference>
<dbReference type="Pfam" id="PF01478">
    <property type="entry name" value="Peptidase_A24"/>
    <property type="match status" value="1"/>
</dbReference>
<dbReference type="AlphaFoldDB" id="A0A1W7A0A1"/>
<evidence type="ECO:0000256" key="2">
    <source>
        <dbReference type="ARBA" id="ARBA00022475"/>
    </source>
</evidence>
<feature type="transmembrane region" description="Helical" evidence="6">
    <location>
        <begin position="54"/>
        <end position="78"/>
    </location>
</feature>
<dbReference type="InterPro" id="IPR052218">
    <property type="entry name" value="Preflagellin_Peptidase"/>
</dbReference>
<feature type="transmembrane region" description="Helical" evidence="6">
    <location>
        <begin position="143"/>
        <end position="163"/>
    </location>
</feature>
<comment type="subcellular location">
    <subcellularLocation>
        <location evidence="1">Cell membrane</location>
        <topology evidence="1">Multi-pass membrane protein</topology>
    </subcellularLocation>
</comment>
<evidence type="ECO:0000256" key="3">
    <source>
        <dbReference type="ARBA" id="ARBA00022692"/>
    </source>
</evidence>
<dbReference type="Gene3D" id="1.20.120.1220">
    <property type="match status" value="1"/>
</dbReference>
<sequence>MLTDTLRLCLFPLLMAFAAWSDLFTMTISNRVSLILIAGFALLAALIGMNGAQILSHVGAGALVLAVTFTFFACGWIGGGDAKLAAATALWLGFDPLMNYLLYASLFGGALTLLLLRFRTLPLPEAVSGQEWVLRLHNAKSGVPYGIALAAAALAVYPSTVWMRPLGL</sequence>
<feature type="transmembrane region" description="Helical" evidence="6">
    <location>
        <begin position="28"/>
        <end position="47"/>
    </location>
</feature>
<keyword evidence="3 6" id="KW-0812">Transmembrane</keyword>
<proteinExistence type="predicted"/>
<keyword evidence="2" id="KW-1003">Cell membrane</keyword>
<dbReference type="STRING" id="1235591.CAK95_06625"/>
<evidence type="ECO:0000259" key="7">
    <source>
        <dbReference type="Pfam" id="PF01478"/>
    </source>
</evidence>
<organism evidence="8 9">
    <name type="scientific">Pseudorhodoplanes sinuspersici</name>
    <dbReference type="NCBI Taxonomy" id="1235591"/>
    <lineage>
        <taxon>Bacteria</taxon>
        <taxon>Pseudomonadati</taxon>
        <taxon>Pseudomonadota</taxon>
        <taxon>Alphaproteobacteria</taxon>
        <taxon>Hyphomicrobiales</taxon>
        <taxon>Pseudorhodoplanes</taxon>
    </lineage>
</organism>
<evidence type="ECO:0000313" key="8">
    <source>
        <dbReference type="EMBL" id="ARQ02801.1"/>
    </source>
</evidence>
<name>A0A1W7A0A1_9HYPH</name>
<dbReference type="EMBL" id="CP021112">
    <property type="protein sequence ID" value="ARQ02801.1"/>
    <property type="molecule type" value="Genomic_DNA"/>
</dbReference>
<gene>
    <name evidence="8" type="ORF">CAK95_06625</name>
</gene>